<evidence type="ECO:0000259" key="5">
    <source>
        <dbReference type="Pfam" id="PF00689"/>
    </source>
</evidence>
<feature type="transmembrane region" description="Helical" evidence="4">
    <location>
        <begin position="156"/>
        <end position="174"/>
    </location>
</feature>
<feature type="transmembrane region" description="Helical" evidence="4">
    <location>
        <begin position="226"/>
        <end position="247"/>
    </location>
</feature>
<organism evidence="7 8">
    <name type="scientific">Trichonephila clavata</name>
    <name type="common">Joro spider</name>
    <name type="synonym">Nephila clavata</name>
    <dbReference type="NCBI Taxonomy" id="2740835"/>
    <lineage>
        <taxon>Eukaryota</taxon>
        <taxon>Metazoa</taxon>
        <taxon>Ecdysozoa</taxon>
        <taxon>Arthropoda</taxon>
        <taxon>Chelicerata</taxon>
        <taxon>Arachnida</taxon>
        <taxon>Araneae</taxon>
        <taxon>Araneomorphae</taxon>
        <taxon>Entelegynae</taxon>
        <taxon>Araneoidea</taxon>
        <taxon>Nephilidae</taxon>
        <taxon>Trichonephila</taxon>
    </lineage>
</organism>
<dbReference type="InterPro" id="IPR022141">
    <property type="entry name" value="ATP_Ca_trans_C"/>
</dbReference>
<dbReference type="Proteomes" id="UP000887116">
    <property type="component" value="Unassembled WGS sequence"/>
</dbReference>
<feature type="transmembrane region" description="Helical" evidence="4">
    <location>
        <begin position="194"/>
        <end position="214"/>
    </location>
</feature>
<dbReference type="FunFam" id="1.20.1110.10:FF:000001">
    <property type="entry name" value="Calcium-transporting ATPase"/>
    <property type="match status" value="1"/>
</dbReference>
<dbReference type="OrthoDB" id="6417462at2759"/>
<dbReference type="AlphaFoldDB" id="A0A8X6FFC3"/>
<dbReference type="PANTHER" id="PTHR24093:SF369">
    <property type="entry name" value="CALCIUM-TRANSPORTING ATPASE"/>
    <property type="match status" value="1"/>
</dbReference>
<proteinExistence type="predicted"/>
<keyword evidence="8" id="KW-1185">Reference proteome</keyword>
<reference evidence="7" key="1">
    <citation type="submission" date="2020-07" db="EMBL/GenBank/DDBJ databases">
        <title>Multicomponent nature underlies the extraordinary mechanical properties of spider dragline silk.</title>
        <authorList>
            <person name="Kono N."/>
            <person name="Nakamura H."/>
            <person name="Mori M."/>
            <person name="Yoshida Y."/>
            <person name="Ohtoshi R."/>
            <person name="Malay A.D."/>
            <person name="Moran D.A.P."/>
            <person name="Tomita M."/>
            <person name="Numata K."/>
            <person name="Arakawa K."/>
        </authorList>
    </citation>
    <scope>NUCLEOTIDE SEQUENCE</scope>
</reference>
<evidence type="ECO:0000256" key="3">
    <source>
        <dbReference type="ARBA" id="ARBA00022842"/>
    </source>
</evidence>
<keyword evidence="2" id="KW-0479">Metal-binding</keyword>
<evidence type="ECO:0000313" key="7">
    <source>
        <dbReference type="EMBL" id="GFQ78577.1"/>
    </source>
</evidence>
<dbReference type="GO" id="GO:0046872">
    <property type="term" value="F:metal ion binding"/>
    <property type="evidence" value="ECO:0007669"/>
    <property type="project" value="UniProtKB-KW"/>
</dbReference>
<evidence type="ECO:0000256" key="1">
    <source>
        <dbReference type="ARBA" id="ARBA00004127"/>
    </source>
</evidence>
<name>A0A8X6FFC3_TRICU</name>
<protein>
    <submittedName>
        <fullName evidence="7">Plasma membrane calcium-transporting ATPase 3</fullName>
    </submittedName>
</protein>
<dbReference type="GO" id="GO:0051480">
    <property type="term" value="P:regulation of cytosolic calcium ion concentration"/>
    <property type="evidence" value="ECO:0007669"/>
    <property type="project" value="TreeGrafter"/>
</dbReference>
<dbReference type="Pfam" id="PF12424">
    <property type="entry name" value="ATP_Ca_trans_C"/>
    <property type="match status" value="1"/>
</dbReference>
<feature type="transmembrane region" description="Helical" evidence="4">
    <location>
        <begin position="41"/>
        <end position="63"/>
    </location>
</feature>
<feature type="domain" description="Plasma membrane calcium transporting P-type ATPase C-terminal" evidence="6">
    <location>
        <begin position="289"/>
        <end position="328"/>
    </location>
</feature>
<evidence type="ECO:0000313" key="8">
    <source>
        <dbReference type="Proteomes" id="UP000887116"/>
    </source>
</evidence>
<dbReference type="SUPFAM" id="SSF81665">
    <property type="entry name" value="Calcium ATPase, transmembrane domain M"/>
    <property type="match status" value="1"/>
</dbReference>
<dbReference type="EMBL" id="BMAO01021936">
    <property type="protein sequence ID" value="GFQ78577.1"/>
    <property type="molecule type" value="Genomic_DNA"/>
</dbReference>
<keyword evidence="4" id="KW-0812">Transmembrane</keyword>
<comment type="caution">
    <text evidence="7">The sequence shown here is derived from an EMBL/GenBank/DDBJ whole genome shotgun (WGS) entry which is preliminary data.</text>
</comment>
<evidence type="ECO:0000256" key="4">
    <source>
        <dbReference type="SAM" id="Phobius"/>
    </source>
</evidence>
<keyword evidence="4" id="KW-1133">Transmembrane helix</keyword>
<dbReference type="InterPro" id="IPR036412">
    <property type="entry name" value="HAD-like_sf"/>
</dbReference>
<dbReference type="GO" id="GO:0012505">
    <property type="term" value="C:endomembrane system"/>
    <property type="evidence" value="ECO:0007669"/>
    <property type="project" value="UniProtKB-SubCell"/>
</dbReference>
<accession>A0A8X6FFC3</accession>
<gene>
    <name evidence="7" type="primary">Atp2b3</name>
    <name evidence="7" type="ORF">TNCT_293911</name>
</gene>
<dbReference type="GO" id="GO:0005886">
    <property type="term" value="C:plasma membrane"/>
    <property type="evidence" value="ECO:0007669"/>
    <property type="project" value="TreeGrafter"/>
</dbReference>
<dbReference type="InterPro" id="IPR006068">
    <property type="entry name" value="ATPase_P-typ_cation-transptr_C"/>
</dbReference>
<evidence type="ECO:0000256" key="2">
    <source>
        <dbReference type="ARBA" id="ARBA00022723"/>
    </source>
</evidence>
<dbReference type="PANTHER" id="PTHR24093">
    <property type="entry name" value="CATION TRANSPORTING ATPASE"/>
    <property type="match status" value="1"/>
</dbReference>
<keyword evidence="4" id="KW-0472">Membrane</keyword>
<dbReference type="Gene3D" id="1.20.1110.10">
    <property type="entry name" value="Calcium-transporting ATPase, transmembrane domain"/>
    <property type="match status" value="1"/>
</dbReference>
<feature type="transmembrane region" description="Helical" evidence="4">
    <location>
        <begin position="118"/>
        <end position="136"/>
    </location>
</feature>
<evidence type="ECO:0000259" key="6">
    <source>
        <dbReference type="Pfam" id="PF12424"/>
    </source>
</evidence>
<dbReference type="GO" id="GO:0005388">
    <property type="term" value="F:P-type calcium transporter activity"/>
    <property type="evidence" value="ECO:0007669"/>
    <property type="project" value="InterPro"/>
</dbReference>
<dbReference type="InterPro" id="IPR023298">
    <property type="entry name" value="ATPase_P-typ_TM_dom_sf"/>
</dbReference>
<feature type="non-terminal residue" evidence="7">
    <location>
        <position position="1"/>
    </location>
</feature>
<keyword evidence="3" id="KW-0460">Magnesium</keyword>
<dbReference type="SUPFAM" id="SSF56784">
    <property type="entry name" value="HAD-like"/>
    <property type="match status" value="1"/>
</dbReference>
<dbReference type="Pfam" id="PF00689">
    <property type="entry name" value="Cation_ATPase_C"/>
    <property type="match status" value="1"/>
</dbReference>
<comment type="subcellular location">
    <subcellularLocation>
        <location evidence="1">Endomembrane system</location>
        <topology evidence="1">Multi-pass membrane protein</topology>
    </subcellularLocation>
</comment>
<sequence>GIAGTDVAKEASDIILTDDNFTSIVKAVMWGRNVYDSIAKFLQFQLTVNVVAVIVAFVGACAIEDSPLKAVQMLWVNLIMDTLASLALATEMPTSQLLLRKPYGRTKPLISRTMMKNILGHAIYQLTIIFTLLFIGHRIFDIDSGMYAPLHSPPTQHFTIIFNTFVMMTLFNEINARKIHGERNIFEGLLTNPVFYSILIITAASQVVIVQFGGRAFSTAPLSLDQWLWCLFFGAGVLVWGQCITTIPTKKIPKTFTWGSGNPEDLDAGGSLVEDTSRGSISQEVKRTGQILWIRGLTRLQTQVIGGELQDRLIPVPYSKAATDEAVSWIAI</sequence>
<feature type="domain" description="Cation-transporting P-type ATPase C-terminal" evidence="5">
    <location>
        <begin position="66"/>
        <end position="244"/>
    </location>
</feature>